<keyword evidence="1" id="KW-0963">Cytoplasm</keyword>
<dbReference type="GO" id="GO:0016879">
    <property type="term" value="F:ligase activity, forming carbon-nitrogen bonds"/>
    <property type="evidence" value="ECO:0007669"/>
    <property type="project" value="UniProtKB-UniRule"/>
</dbReference>
<comment type="catalytic activity">
    <reaction evidence="1">
        <text>cytidine(34) in elongator tRNA(Met) + acetate + ATP = N(4)-acetylcytidine(34) in elongator tRNA(Met) + AMP + diphosphate</text>
        <dbReference type="Rhea" id="RHEA:58144"/>
        <dbReference type="Rhea" id="RHEA-COMP:10693"/>
        <dbReference type="Rhea" id="RHEA-COMP:10694"/>
        <dbReference type="ChEBI" id="CHEBI:30089"/>
        <dbReference type="ChEBI" id="CHEBI:30616"/>
        <dbReference type="ChEBI" id="CHEBI:33019"/>
        <dbReference type="ChEBI" id="CHEBI:74900"/>
        <dbReference type="ChEBI" id="CHEBI:82748"/>
        <dbReference type="ChEBI" id="CHEBI:456215"/>
    </reaction>
</comment>
<comment type="similarity">
    <text evidence="1">Belongs to the TmcAL family.</text>
</comment>
<dbReference type="GO" id="GO:0016740">
    <property type="term" value="F:transferase activity"/>
    <property type="evidence" value="ECO:0007669"/>
    <property type="project" value="UniProtKB-KW"/>
</dbReference>
<keyword evidence="1" id="KW-0067">ATP-binding</keyword>
<dbReference type="GO" id="GO:0006400">
    <property type="term" value="P:tRNA modification"/>
    <property type="evidence" value="ECO:0007669"/>
    <property type="project" value="UniProtKB-UniRule"/>
</dbReference>
<feature type="binding site" evidence="1">
    <location>
        <position position="172"/>
    </location>
    <ligand>
        <name>ATP</name>
        <dbReference type="ChEBI" id="CHEBI:30616"/>
    </ligand>
</feature>
<gene>
    <name evidence="1" type="primary">tmcAL</name>
    <name evidence="2" type="ORF">SAMN05660860_00253</name>
</gene>
<protein>
    <recommendedName>
        <fullName evidence="1">tRNA(Met) cytidine acetate ligase</fullName>
        <ecNumber evidence="1">6.3.4.-</ecNumber>
    </recommendedName>
</protein>
<keyword evidence="1" id="KW-0436">Ligase</keyword>
<dbReference type="Pfam" id="PF05636">
    <property type="entry name" value="HIGH_NTase1"/>
    <property type="match status" value="1"/>
</dbReference>
<dbReference type="Gene3D" id="3.40.50.620">
    <property type="entry name" value="HUPs"/>
    <property type="match status" value="1"/>
</dbReference>
<dbReference type="STRING" id="392333.SAMN05660860_00253"/>
<dbReference type="PANTHER" id="PTHR37825">
    <property type="entry name" value="TRNA(MET) CYTIDINE ACETATE LIGASE"/>
    <property type="match status" value="1"/>
</dbReference>
<organism evidence="2 3">
    <name type="scientific">Geoalkalibacter ferrihydriticus</name>
    <dbReference type="NCBI Taxonomy" id="392333"/>
    <lineage>
        <taxon>Bacteria</taxon>
        <taxon>Pseudomonadati</taxon>
        <taxon>Thermodesulfobacteriota</taxon>
        <taxon>Desulfuromonadia</taxon>
        <taxon>Desulfuromonadales</taxon>
        <taxon>Geoalkalibacteraceae</taxon>
        <taxon>Geoalkalibacter</taxon>
    </lineage>
</organism>
<comment type="function">
    <text evidence="1">Catalyzes the formation of N(4)-acetylcytidine (ac(4)C) at the wobble position of elongator tRNA(Met), using acetate and ATP as substrates. First activates an acetate ion to form acetyladenylate (Ac-AMP) and then transfers the acetyl group to tRNA to form ac(4)C34.</text>
</comment>
<dbReference type="AlphaFoldDB" id="A0A1G9IVQ4"/>
<dbReference type="RefSeq" id="WP_235264112.1">
    <property type="nucleotide sequence ID" value="NZ_FNGU01000001.1"/>
</dbReference>
<dbReference type="EC" id="6.3.4.-" evidence="1"/>
<dbReference type="SUPFAM" id="SSF52374">
    <property type="entry name" value="Nucleotidylyl transferase"/>
    <property type="match status" value="1"/>
</dbReference>
<keyword evidence="1" id="KW-0820">tRNA-binding</keyword>
<feature type="binding site" evidence="1">
    <location>
        <begin position="15"/>
        <end position="28"/>
    </location>
    <ligand>
        <name>ATP</name>
        <dbReference type="ChEBI" id="CHEBI:30616"/>
    </ligand>
</feature>
<feature type="binding site" evidence="1">
    <location>
        <begin position="197"/>
        <end position="198"/>
    </location>
    <ligand>
        <name>ATP</name>
        <dbReference type="ChEBI" id="CHEBI:30616"/>
    </ligand>
</feature>
<dbReference type="GO" id="GO:0005524">
    <property type="term" value="F:ATP binding"/>
    <property type="evidence" value="ECO:0007669"/>
    <property type="project" value="UniProtKB-KW"/>
</dbReference>
<keyword evidence="1" id="KW-0819">tRNA processing</keyword>
<reference evidence="2 3" key="1">
    <citation type="submission" date="2016-10" db="EMBL/GenBank/DDBJ databases">
        <authorList>
            <person name="de Groot N.N."/>
        </authorList>
    </citation>
    <scope>NUCLEOTIDE SEQUENCE [LARGE SCALE GENOMIC DNA]</scope>
    <source>
        <strain evidence="2 3">DSM 17813</strain>
    </source>
</reference>
<evidence type="ECO:0000313" key="3">
    <source>
        <dbReference type="Proteomes" id="UP000182146"/>
    </source>
</evidence>
<name>A0A1G9IVQ4_9BACT</name>
<keyword evidence="1" id="KW-0547">Nucleotide-binding</keyword>
<evidence type="ECO:0000256" key="1">
    <source>
        <dbReference type="HAMAP-Rule" id="MF_01539"/>
    </source>
</evidence>
<keyword evidence="1" id="KW-0694">RNA-binding</keyword>
<dbReference type="GO" id="GO:0000049">
    <property type="term" value="F:tRNA binding"/>
    <property type="evidence" value="ECO:0007669"/>
    <property type="project" value="UniProtKB-KW"/>
</dbReference>
<feature type="binding site" evidence="1">
    <location>
        <position position="110"/>
    </location>
    <ligand>
        <name>ATP</name>
        <dbReference type="ChEBI" id="CHEBI:30616"/>
    </ligand>
</feature>
<sequence>MLKMSARPDRAVGLITEYNPFHNGHLHHLQESRRVSGAEVAVAVMSGHFLQRGEPALVDKWVRTEMALRAGVDVVVELPFPWACSSAPDFAQGAVRALDALGRVDCLCFGSETGNLDALQACADLLCEHEQMVGAATEKLLRSGVSYPEARGRLLAAESGLQLSAAALAQPNNILGIEYLRALRLQQSTLKPFTVQRIGAGFHEVDVAEGEIASATGIRRGLAEGREIASYLPQPASGPLFEALALGRGVDAEHHTRLLLGRIFHGAAALRQVFLVADGIESRLLSAADKAADYEDLVSTVKARQFTRTRIQRMLAYILNDVHAEQVRTLMPAGPRYLHLLGASERGRVFLGACRRHLKLPLVSNFSRIYAILKRHYGENSENYRLALIQLDLELRTTRTFTLLMHRWNGGNRNRDFFETLKSP</sequence>
<dbReference type="InterPro" id="IPR014729">
    <property type="entry name" value="Rossmann-like_a/b/a_fold"/>
</dbReference>
<dbReference type="InterPro" id="IPR008513">
    <property type="entry name" value="tRNA(Met)_cyd_acetate_ligase"/>
</dbReference>
<dbReference type="GO" id="GO:0005737">
    <property type="term" value="C:cytoplasm"/>
    <property type="evidence" value="ECO:0007669"/>
    <property type="project" value="UniProtKB-SubCell"/>
</dbReference>
<accession>A0A1G9IVQ4</accession>
<dbReference type="EMBL" id="FNGU01000001">
    <property type="protein sequence ID" value="SDL29135.1"/>
    <property type="molecule type" value="Genomic_DNA"/>
</dbReference>
<proteinExistence type="inferred from homology"/>
<comment type="subcellular location">
    <subcellularLocation>
        <location evidence="1">Cytoplasm</location>
    </subcellularLocation>
</comment>
<evidence type="ECO:0000313" key="2">
    <source>
        <dbReference type="EMBL" id="SDL29135.1"/>
    </source>
</evidence>
<keyword evidence="2" id="KW-0808">Transferase</keyword>
<dbReference type="HAMAP" id="MF_01539">
    <property type="entry name" value="TmcAL"/>
    <property type="match status" value="1"/>
</dbReference>
<dbReference type="PANTHER" id="PTHR37825:SF1">
    <property type="entry name" value="TRNA(MET) CYTIDINE ACETATE LIGASE"/>
    <property type="match status" value="1"/>
</dbReference>
<dbReference type="Proteomes" id="UP000182146">
    <property type="component" value="Unassembled WGS sequence"/>
</dbReference>